<dbReference type="RefSeq" id="WP_218917152.1">
    <property type="nucleotide sequence ID" value="NZ_CP011452.2"/>
</dbReference>
<dbReference type="InterPro" id="IPR058782">
    <property type="entry name" value="GIY_YIG_3"/>
</dbReference>
<name>A0A0F7KSA1_9SPHN</name>
<keyword evidence="3" id="KW-1185">Reference proteome</keyword>
<dbReference type="AlphaFoldDB" id="A0A0F7KSA1"/>
<protein>
    <recommendedName>
        <fullName evidence="1">GIY-YIG domain-containing protein</fullName>
    </recommendedName>
</protein>
<feature type="domain" description="GIY-YIG" evidence="1">
    <location>
        <begin position="7"/>
        <end position="228"/>
    </location>
</feature>
<dbReference type="EMBL" id="CP011452">
    <property type="protein sequence ID" value="AKH41635.1"/>
    <property type="molecule type" value="Genomic_DNA"/>
</dbReference>
<organism evidence="2 3">
    <name type="scientific">Croceibacterium atlanticum</name>
    <dbReference type="NCBI Taxonomy" id="1267766"/>
    <lineage>
        <taxon>Bacteria</taxon>
        <taxon>Pseudomonadati</taxon>
        <taxon>Pseudomonadota</taxon>
        <taxon>Alphaproteobacteria</taxon>
        <taxon>Sphingomonadales</taxon>
        <taxon>Erythrobacteraceae</taxon>
        <taxon>Croceibacterium</taxon>
    </lineage>
</organism>
<dbReference type="PATRIC" id="fig|1267766.3.peg.584"/>
<accession>A0A0F7KSA1</accession>
<evidence type="ECO:0000259" key="1">
    <source>
        <dbReference type="Pfam" id="PF26468"/>
    </source>
</evidence>
<dbReference type="KEGG" id="aay:WYH_00578"/>
<gene>
    <name evidence="2" type="ORF">WYH_00578</name>
</gene>
<dbReference type="Pfam" id="PF26468">
    <property type="entry name" value="GIY_YIG_3"/>
    <property type="match status" value="1"/>
</dbReference>
<evidence type="ECO:0000313" key="3">
    <source>
        <dbReference type="Proteomes" id="UP000034392"/>
    </source>
</evidence>
<sequence length="231" mass="25516">MADAASMNRLDHLRRFYDLLDDLADRQRGPRPLADAVAALGNESGVYFFFEPEEVRSDSGTALRVVRVGTHALKPGASSTLRGRLRQHGGTRAGSGNHRGSIFRLLTGDALMRCGSEAVCSTWEGKPANKLLEAPLELAVSLRLALTRVVWLRIDDPPGPGSQRGWIERNSIALLSNHGKTQLDPPSADWLGQHSSRPLVRSSGLWNQRHVEERYDPAFLDDLELLIGDHR</sequence>
<proteinExistence type="predicted"/>
<dbReference type="Proteomes" id="UP000034392">
    <property type="component" value="Chromosome"/>
</dbReference>
<dbReference type="STRING" id="1267766.WYH_00578"/>
<evidence type="ECO:0000313" key="2">
    <source>
        <dbReference type="EMBL" id="AKH41635.1"/>
    </source>
</evidence>
<reference evidence="2" key="1">
    <citation type="submission" date="2015-05" db="EMBL/GenBank/DDBJ databases">
        <title>The complete genome of Altererythrobacter atlanticus strain 26DY36.</title>
        <authorList>
            <person name="Wu Y.-H."/>
            <person name="Cheng H."/>
            <person name="Wu X.-W."/>
        </authorList>
    </citation>
    <scope>NUCLEOTIDE SEQUENCE [LARGE SCALE GENOMIC DNA]</scope>
    <source>
        <strain evidence="2">26DY36</strain>
    </source>
</reference>